<accession>A0ACC1SR27</accession>
<proteinExistence type="predicted"/>
<gene>
    <name evidence="1" type="ORF">NM688_g5739</name>
</gene>
<keyword evidence="2" id="KW-1185">Reference proteome</keyword>
<name>A0ACC1SR27_9APHY</name>
<dbReference type="EMBL" id="JANHOG010001088">
    <property type="protein sequence ID" value="KAJ3544488.1"/>
    <property type="molecule type" value="Genomic_DNA"/>
</dbReference>
<protein>
    <submittedName>
        <fullName evidence="1">Uncharacterized protein</fullName>
    </submittedName>
</protein>
<organism evidence="1 2">
    <name type="scientific">Phlebia brevispora</name>
    <dbReference type="NCBI Taxonomy" id="194682"/>
    <lineage>
        <taxon>Eukaryota</taxon>
        <taxon>Fungi</taxon>
        <taxon>Dikarya</taxon>
        <taxon>Basidiomycota</taxon>
        <taxon>Agaricomycotina</taxon>
        <taxon>Agaricomycetes</taxon>
        <taxon>Polyporales</taxon>
        <taxon>Meruliaceae</taxon>
        <taxon>Phlebia</taxon>
    </lineage>
</organism>
<comment type="caution">
    <text evidence="1">The sequence shown here is derived from an EMBL/GenBank/DDBJ whole genome shotgun (WGS) entry which is preliminary data.</text>
</comment>
<dbReference type="Proteomes" id="UP001148662">
    <property type="component" value="Unassembled WGS sequence"/>
</dbReference>
<sequence>MLAAEEDPIPALNEWGNNLVQGRSQRSQTFYDHLRHDMKNEERRAHILTISWALFIVFWTVGSAIFKATEGWTYGDALYFCVVAFTTTGYGDFAPESPAGRSIFVVWALLGVATMTILVSVIEEAGSSRYKQALHSKSFDNAVKKYRKRETEITNQLASQIKPHPQRMHSDSSIDAAIQAAQVSVQRELESLPNQVIHHTRTFFDHMRYFVNKSGQSLAIMEGTPEPKNRIPVELKDLLDEIAQLADIGERAKRELLEDTYSRNTLLMLSMERTLRTLINSAERALAALAERDDLLEANQTRLRPRSPRPQSPQSQTPRAQTPRTQTPRTQTPRAQTPRPQSSRTQTPRPQGNGDIQRRDFAAEQQ</sequence>
<reference evidence="1" key="1">
    <citation type="submission" date="2022-07" db="EMBL/GenBank/DDBJ databases">
        <title>Genome Sequence of Phlebia brevispora.</title>
        <authorList>
            <person name="Buettner E."/>
        </authorList>
    </citation>
    <scope>NUCLEOTIDE SEQUENCE</scope>
    <source>
        <strain evidence="1">MPL23</strain>
    </source>
</reference>
<evidence type="ECO:0000313" key="1">
    <source>
        <dbReference type="EMBL" id="KAJ3544488.1"/>
    </source>
</evidence>
<evidence type="ECO:0000313" key="2">
    <source>
        <dbReference type="Proteomes" id="UP001148662"/>
    </source>
</evidence>